<gene>
    <name evidence="6" type="ORF">ONB1V03_LOCUS3600</name>
</gene>
<comment type="similarity">
    <text evidence="2">Belongs to the ATP-dependent AMP-binding enzyme family.</text>
</comment>
<comment type="subcellular location">
    <subcellularLocation>
        <location evidence="1">Peroxisome</location>
    </subcellularLocation>
</comment>
<dbReference type="InterPro" id="IPR045851">
    <property type="entry name" value="AMP-bd_C_sf"/>
</dbReference>
<proteinExistence type="inferred from homology"/>
<feature type="domain" description="AMP-dependent synthetase/ligase" evidence="5">
    <location>
        <begin position="6"/>
        <end position="356"/>
    </location>
</feature>
<evidence type="ECO:0000256" key="1">
    <source>
        <dbReference type="ARBA" id="ARBA00004275"/>
    </source>
</evidence>
<sequence length="501" mass="56072">MLDCESGHKWSGEQVYESALNLAYYLITECLLKPGDIVCFLVPDSAIHAVAMLGVMAAGGVYCSLPSHSSYREIDEVLTRIEPEFLVTDAYNYGISAVITTEMISIKKLLVLDEKSATELNTNFDIIENIFQYERQFLPLPLEGSLHDTCALLIANTSDGSTKAVIRTNRNLIAASKALQNSESTLLDATDDVVLITGLYSGSGLNLFLHTITKGSTLAIFAANDTSNDRLLNCIQQNRITSALLTTSQLHICIEHKESVNSLRDVWFVGTAISEKTHKIVIELFKNFRKLFITSEAGWVTTEYLSEANTKPNHKTIGRPVAGVEMKVVDSNGRSVPHNTVGELCIRSHQCSPGYLNNEVESEQIFWTDGFVRSGEYGYYDGFGLFYIVGHSEEFVKVDDFMVSTEELVSVLLSHRSVTEAAVICAEDHNGSEYPKAFVSMRKDFEHKSADEPIEQILVNFVNLRVDPRKWLRRDGIEILKDSPHPYVRRMSIKRELETFL</sequence>
<dbReference type="Gene3D" id="3.40.50.12780">
    <property type="entry name" value="N-terminal domain of ligase-like"/>
    <property type="match status" value="1"/>
</dbReference>
<name>A0A7R9QE28_9ACAR</name>
<accession>A0A7R9QE28</accession>
<dbReference type="Pfam" id="PF00501">
    <property type="entry name" value="AMP-binding"/>
    <property type="match status" value="1"/>
</dbReference>
<dbReference type="EMBL" id="CAJPVJ010001096">
    <property type="protein sequence ID" value="CAG2164040.1"/>
    <property type="molecule type" value="Genomic_DNA"/>
</dbReference>
<organism evidence="6">
    <name type="scientific">Oppiella nova</name>
    <dbReference type="NCBI Taxonomy" id="334625"/>
    <lineage>
        <taxon>Eukaryota</taxon>
        <taxon>Metazoa</taxon>
        <taxon>Ecdysozoa</taxon>
        <taxon>Arthropoda</taxon>
        <taxon>Chelicerata</taxon>
        <taxon>Arachnida</taxon>
        <taxon>Acari</taxon>
        <taxon>Acariformes</taxon>
        <taxon>Sarcoptiformes</taxon>
        <taxon>Oribatida</taxon>
        <taxon>Brachypylina</taxon>
        <taxon>Oppioidea</taxon>
        <taxon>Oppiidae</taxon>
        <taxon>Oppiella</taxon>
    </lineage>
</organism>
<dbReference type="EMBL" id="OC915921">
    <property type="protein sequence ID" value="CAD7642448.1"/>
    <property type="molecule type" value="Genomic_DNA"/>
</dbReference>
<dbReference type="Proteomes" id="UP000728032">
    <property type="component" value="Unassembled WGS sequence"/>
</dbReference>
<evidence type="ECO:0000313" key="7">
    <source>
        <dbReference type="Proteomes" id="UP000728032"/>
    </source>
</evidence>
<dbReference type="PANTHER" id="PTHR24096">
    <property type="entry name" value="LONG-CHAIN-FATTY-ACID--COA LIGASE"/>
    <property type="match status" value="1"/>
</dbReference>
<reference evidence="6" key="1">
    <citation type="submission" date="2020-11" db="EMBL/GenBank/DDBJ databases">
        <authorList>
            <person name="Tran Van P."/>
        </authorList>
    </citation>
    <scope>NUCLEOTIDE SEQUENCE</scope>
</reference>
<keyword evidence="3" id="KW-0436">Ligase</keyword>
<evidence type="ECO:0000313" key="6">
    <source>
        <dbReference type="EMBL" id="CAD7642448.1"/>
    </source>
</evidence>
<dbReference type="PANTHER" id="PTHR24096:SF149">
    <property type="entry name" value="AMP-BINDING DOMAIN-CONTAINING PROTEIN-RELATED"/>
    <property type="match status" value="1"/>
</dbReference>
<dbReference type="GO" id="GO:0016405">
    <property type="term" value="F:CoA-ligase activity"/>
    <property type="evidence" value="ECO:0007669"/>
    <property type="project" value="TreeGrafter"/>
</dbReference>
<evidence type="ECO:0000256" key="2">
    <source>
        <dbReference type="ARBA" id="ARBA00006432"/>
    </source>
</evidence>
<dbReference type="InterPro" id="IPR000873">
    <property type="entry name" value="AMP-dep_synth/lig_dom"/>
</dbReference>
<keyword evidence="7" id="KW-1185">Reference proteome</keyword>
<dbReference type="SUPFAM" id="SSF56801">
    <property type="entry name" value="Acetyl-CoA synthetase-like"/>
    <property type="match status" value="1"/>
</dbReference>
<dbReference type="InterPro" id="IPR042099">
    <property type="entry name" value="ANL_N_sf"/>
</dbReference>
<dbReference type="OrthoDB" id="10253869at2759"/>
<evidence type="ECO:0000256" key="4">
    <source>
        <dbReference type="ARBA" id="ARBA00023140"/>
    </source>
</evidence>
<evidence type="ECO:0000259" key="5">
    <source>
        <dbReference type="Pfam" id="PF00501"/>
    </source>
</evidence>
<keyword evidence="4" id="KW-0576">Peroxisome</keyword>
<evidence type="ECO:0000256" key="3">
    <source>
        <dbReference type="ARBA" id="ARBA00022598"/>
    </source>
</evidence>
<dbReference type="AlphaFoldDB" id="A0A7R9QE28"/>
<dbReference type="Gene3D" id="3.30.300.30">
    <property type="match status" value="1"/>
</dbReference>
<dbReference type="GO" id="GO:0005777">
    <property type="term" value="C:peroxisome"/>
    <property type="evidence" value="ECO:0007669"/>
    <property type="project" value="UniProtKB-SubCell"/>
</dbReference>
<protein>
    <recommendedName>
        <fullName evidence="5">AMP-dependent synthetase/ligase domain-containing protein</fullName>
    </recommendedName>
</protein>